<dbReference type="Pfam" id="PF02275">
    <property type="entry name" value="CBAH"/>
    <property type="match status" value="1"/>
</dbReference>
<dbReference type="PANTHER" id="PTHR35527">
    <property type="entry name" value="CHOLOYLGLYCINE HYDROLASE"/>
    <property type="match status" value="1"/>
</dbReference>
<dbReference type="InterPro" id="IPR029132">
    <property type="entry name" value="CBAH/NAAA_C"/>
</dbReference>
<gene>
    <name evidence="4" type="ORF">LREN565_0660</name>
</gene>
<evidence type="ECO:0000256" key="1">
    <source>
        <dbReference type="ARBA" id="ARBA00006625"/>
    </source>
</evidence>
<dbReference type="Gene3D" id="3.60.60.10">
    <property type="entry name" value="Penicillin V Acylase, Chain A"/>
    <property type="match status" value="1"/>
</dbReference>
<dbReference type="GO" id="GO:0045302">
    <property type="term" value="F:choloylglycine hydrolase activity"/>
    <property type="evidence" value="ECO:0007669"/>
    <property type="project" value="UniProtKB-EC"/>
</dbReference>
<feature type="domain" description="Choloylglycine hydrolase/NAAA C-terminal" evidence="3">
    <location>
        <begin position="2"/>
        <end position="314"/>
    </location>
</feature>
<evidence type="ECO:0000313" key="4">
    <source>
        <dbReference type="EMBL" id="SFZ87547.1"/>
    </source>
</evidence>
<accession>A0A1K2I5D6</accession>
<evidence type="ECO:0000256" key="2">
    <source>
        <dbReference type="ARBA" id="ARBA00022801"/>
    </source>
</evidence>
<dbReference type="EC" id="3.5.1.24" evidence="4"/>
<dbReference type="AlphaFoldDB" id="A0A1K2I5D6"/>
<name>A0A1K2I5D6_9LACO</name>
<dbReference type="PANTHER" id="PTHR35527:SF2">
    <property type="entry name" value="HYDROLASE"/>
    <property type="match status" value="1"/>
</dbReference>
<dbReference type="SUPFAM" id="SSF56235">
    <property type="entry name" value="N-terminal nucleophile aminohydrolases (Ntn hydrolases)"/>
    <property type="match status" value="1"/>
</dbReference>
<dbReference type="InterPro" id="IPR029055">
    <property type="entry name" value="Ntn_hydrolases_N"/>
</dbReference>
<organism evidence="4">
    <name type="scientific">Loigolactobacillus rennini</name>
    <dbReference type="NCBI Taxonomy" id="238013"/>
    <lineage>
        <taxon>Bacteria</taxon>
        <taxon>Bacillati</taxon>
        <taxon>Bacillota</taxon>
        <taxon>Bacilli</taxon>
        <taxon>Lactobacillales</taxon>
        <taxon>Lactobacillaceae</taxon>
        <taxon>Loigolactobacillus</taxon>
    </lineage>
</organism>
<protein>
    <submittedName>
        <fullName evidence="4">Choloylglycine hydrolase</fullName>
        <ecNumber evidence="4">3.5.1.24</ecNumber>
    </submittedName>
</protein>
<reference evidence="4" key="1">
    <citation type="submission" date="2016-11" db="EMBL/GenBank/DDBJ databases">
        <authorList>
            <person name="Jaros S."/>
            <person name="Januszkiewicz K."/>
            <person name="Wedrychowicz H."/>
        </authorList>
    </citation>
    <scope>NUCLEOTIDE SEQUENCE</scope>
    <source>
        <strain evidence="4">ACA-DC 565</strain>
    </source>
</reference>
<proteinExistence type="inferred from homology"/>
<comment type="similarity">
    <text evidence="1">Belongs to the peptidase C59 family.</text>
</comment>
<dbReference type="EMBL" id="LT634362">
    <property type="protein sequence ID" value="SFZ87547.1"/>
    <property type="molecule type" value="Genomic_DNA"/>
</dbReference>
<sequence>MCTSILQIAKDGSHVLARTMDWPTLENTPLFVPRHYDWESAYDHRHYQNPYALIGGGSMKKGRIDVADGVNEYGLCAQKLTFTNGSKLVENRHSNKIQLAPYEFVFWLLGHFKSIADVAAHLSEIELMSEKYSDSQYGAESELHFALIDPTGRTVVIEPTQNPMRLIDNPLGVVTNSPNFERQLQKLTKYVDFTPEFEAGKVPVNTAKVTTGNPAGKIIPPGSYSPGARFIRAAYLKERADQPADEAAAIVSSWHLLNSVTVPRSLKHQPTFSVYRAATTADSRSYYYQPYHRADITKLQLTADMLTWTQPKIYPVSDELQFNQLN</sequence>
<dbReference type="InterPro" id="IPR052193">
    <property type="entry name" value="Peptidase_C59"/>
</dbReference>
<dbReference type="CDD" id="cd00542">
    <property type="entry name" value="Ntn_PVA"/>
    <property type="match status" value="1"/>
</dbReference>
<keyword evidence="2 4" id="KW-0378">Hydrolase</keyword>
<evidence type="ECO:0000259" key="3">
    <source>
        <dbReference type="Pfam" id="PF02275"/>
    </source>
</evidence>